<dbReference type="SMART" id="SM00382">
    <property type="entry name" value="AAA"/>
    <property type="match status" value="1"/>
</dbReference>
<evidence type="ECO:0000256" key="4">
    <source>
        <dbReference type="ARBA" id="ARBA00022741"/>
    </source>
</evidence>
<dbReference type="Pfam" id="PF18269">
    <property type="entry name" value="T3SS_ATPase_C"/>
    <property type="match status" value="1"/>
</dbReference>
<evidence type="ECO:0000256" key="9">
    <source>
        <dbReference type="ARBA" id="ARBA00034006"/>
    </source>
</evidence>
<name>A0AA95GX05_9GAMM</name>
<dbReference type="GO" id="GO:0005737">
    <property type="term" value="C:cytoplasm"/>
    <property type="evidence" value="ECO:0007669"/>
    <property type="project" value="UniProtKB-SubCell"/>
</dbReference>
<dbReference type="NCBIfam" id="NF006012">
    <property type="entry name" value="PRK08149.1"/>
    <property type="match status" value="1"/>
</dbReference>
<keyword evidence="3" id="KW-0963">Cytoplasm</keyword>
<dbReference type="PROSITE" id="PS00152">
    <property type="entry name" value="ATPASE_ALPHA_BETA"/>
    <property type="match status" value="1"/>
</dbReference>
<dbReference type="InterPro" id="IPR005714">
    <property type="entry name" value="ATPase_T3SS_FliI/YscN"/>
</dbReference>
<dbReference type="PANTHER" id="PTHR15184">
    <property type="entry name" value="ATP SYNTHASE"/>
    <property type="match status" value="1"/>
</dbReference>
<dbReference type="GO" id="GO:0008564">
    <property type="term" value="F:protein-exporting ATPase activity"/>
    <property type="evidence" value="ECO:0007669"/>
    <property type="project" value="UniProtKB-EC"/>
</dbReference>
<keyword evidence="7" id="KW-1278">Translocase</keyword>
<dbReference type="GO" id="GO:0016887">
    <property type="term" value="F:ATP hydrolysis activity"/>
    <property type="evidence" value="ECO:0007669"/>
    <property type="project" value="InterPro"/>
</dbReference>
<dbReference type="InterPro" id="IPR050053">
    <property type="entry name" value="ATPase_alpha/beta_chains"/>
</dbReference>
<dbReference type="GO" id="GO:0030257">
    <property type="term" value="C:type III protein secretion system complex"/>
    <property type="evidence" value="ECO:0007669"/>
    <property type="project" value="InterPro"/>
</dbReference>
<dbReference type="InterPro" id="IPR003593">
    <property type="entry name" value="AAA+_ATPase"/>
</dbReference>
<evidence type="ECO:0000256" key="3">
    <source>
        <dbReference type="ARBA" id="ARBA00022490"/>
    </source>
</evidence>
<keyword evidence="6" id="KW-0653">Protein transport</keyword>
<feature type="domain" description="AAA+ ATPase" evidence="10">
    <location>
        <begin position="154"/>
        <end position="335"/>
    </location>
</feature>
<comment type="subcellular location">
    <subcellularLocation>
        <location evidence="1">Cytoplasm</location>
    </subcellularLocation>
</comment>
<dbReference type="AlphaFoldDB" id="A0AA95GX05"/>
<evidence type="ECO:0000256" key="8">
    <source>
        <dbReference type="ARBA" id="ARBA00024382"/>
    </source>
</evidence>
<gene>
    <name evidence="11" type="primary">sctN</name>
    <name evidence="11" type="ORF">QE210_00950</name>
</gene>
<dbReference type="Pfam" id="PF00006">
    <property type="entry name" value="ATP-synt_ab"/>
    <property type="match status" value="1"/>
</dbReference>
<evidence type="ECO:0000313" key="12">
    <source>
        <dbReference type="Proteomes" id="UP001177595"/>
    </source>
</evidence>
<evidence type="ECO:0000259" key="10">
    <source>
        <dbReference type="SMART" id="SM00382"/>
    </source>
</evidence>
<organism evidence="11 12">
    <name type="scientific">Arsenophonus nasoniae</name>
    <name type="common">son-killer infecting Nasonia vitripennis</name>
    <dbReference type="NCBI Taxonomy" id="638"/>
    <lineage>
        <taxon>Bacteria</taxon>
        <taxon>Pseudomonadati</taxon>
        <taxon>Pseudomonadota</taxon>
        <taxon>Gammaproteobacteria</taxon>
        <taxon>Enterobacterales</taxon>
        <taxon>Morganellaceae</taxon>
        <taxon>Arsenophonus</taxon>
    </lineage>
</organism>
<keyword evidence="2" id="KW-0813">Transport</keyword>
<dbReference type="InterPro" id="IPR027417">
    <property type="entry name" value="P-loop_NTPase"/>
</dbReference>
<dbReference type="SUPFAM" id="SSF52540">
    <property type="entry name" value="P-loop containing nucleoside triphosphate hydrolases"/>
    <property type="match status" value="1"/>
</dbReference>
<dbReference type="EMBL" id="CP123504">
    <property type="protein sequence ID" value="WGM01727.1"/>
    <property type="molecule type" value="Genomic_DNA"/>
</dbReference>
<keyword evidence="4" id="KW-0547">Nucleotide-binding</keyword>
<dbReference type="Gene3D" id="3.40.50.12240">
    <property type="match status" value="1"/>
</dbReference>
<dbReference type="NCBIfam" id="TIGR01026">
    <property type="entry name" value="fliI_yscN"/>
    <property type="match status" value="1"/>
</dbReference>
<keyword evidence="5" id="KW-0067">ATP-binding</keyword>
<proteinExistence type="predicted"/>
<protein>
    <recommendedName>
        <fullName evidence="8">protein-secreting ATPase</fullName>
        <ecNumber evidence="8">7.4.2.8</ecNumber>
    </recommendedName>
</protein>
<dbReference type="GO" id="GO:0046933">
    <property type="term" value="F:proton-transporting ATP synthase activity, rotational mechanism"/>
    <property type="evidence" value="ECO:0007669"/>
    <property type="project" value="TreeGrafter"/>
</dbReference>
<dbReference type="PANTHER" id="PTHR15184:SF9">
    <property type="entry name" value="SPI-1 TYPE 3 SECRETION SYSTEM ATPASE"/>
    <property type="match status" value="1"/>
</dbReference>
<dbReference type="RefSeq" id="WP_280625160.1">
    <property type="nucleotide sequence ID" value="NZ_CP123504.1"/>
</dbReference>
<comment type="catalytic activity">
    <reaction evidence="9">
        <text>ATP + H2O + cellular proteinSide 1 = ADP + phosphate + cellular proteinSide 2.</text>
        <dbReference type="EC" id="7.4.2.8"/>
    </reaction>
</comment>
<dbReference type="GO" id="GO:0030254">
    <property type="term" value="P:protein secretion by the type III secretion system"/>
    <property type="evidence" value="ECO:0007669"/>
    <property type="project" value="InterPro"/>
</dbReference>
<dbReference type="GO" id="GO:0005524">
    <property type="term" value="F:ATP binding"/>
    <property type="evidence" value="ECO:0007669"/>
    <property type="project" value="UniProtKB-KW"/>
</dbReference>
<evidence type="ECO:0000256" key="6">
    <source>
        <dbReference type="ARBA" id="ARBA00022927"/>
    </source>
</evidence>
<dbReference type="InterPro" id="IPR000194">
    <property type="entry name" value="ATPase_F1/V1/A1_a/bsu_nucl-bd"/>
</dbReference>
<dbReference type="CDD" id="cd01426">
    <property type="entry name" value="ATP-synt_F1_V1_A1_AB_FliI_N"/>
    <property type="match status" value="1"/>
</dbReference>
<dbReference type="Proteomes" id="UP001177595">
    <property type="component" value="Chromosome"/>
</dbReference>
<evidence type="ECO:0000256" key="5">
    <source>
        <dbReference type="ARBA" id="ARBA00022840"/>
    </source>
</evidence>
<evidence type="ECO:0000256" key="2">
    <source>
        <dbReference type="ARBA" id="ARBA00022448"/>
    </source>
</evidence>
<dbReference type="InterPro" id="IPR020003">
    <property type="entry name" value="ATPase_a/bsu_AS"/>
</dbReference>
<dbReference type="FunFam" id="3.40.50.12240:FF:000002">
    <property type="entry name" value="Flagellum-specific ATP synthase FliI"/>
    <property type="match status" value="1"/>
</dbReference>
<evidence type="ECO:0000256" key="7">
    <source>
        <dbReference type="ARBA" id="ARBA00022967"/>
    </source>
</evidence>
<reference evidence="11" key="1">
    <citation type="submission" date="2023-04" db="EMBL/GenBank/DDBJ databases">
        <title>Genome dynamics across the evolutionary transition to endosymbiosis.</title>
        <authorList>
            <person name="Siozios S."/>
            <person name="Nadal-Jimenez P."/>
            <person name="Azagi T."/>
            <person name="Sprong H."/>
            <person name="Frost C.L."/>
            <person name="Parratt S.R."/>
            <person name="Taylor G."/>
            <person name="Brettell L."/>
            <person name="Lew K.C."/>
            <person name="Croft L."/>
            <person name="King K.C."/>
            <person name="Brockhurst M.A."/>
            <person name="Hypsa V."/>
            <person name="Novakova E."/>
            <person name="Darby A.C."/>
            <person name="Hurst G.D.D."/>
        </authorList>
    </citation>
    <scope>NUCLEOTIDE SEQUENCE</scope>
    <source>
        <strain evidence="11">APv</strain>
    </source>
</reference>
<evidence type="ECO:0000256" key="1">
    <source>
        <dbReference type="ARBA" id="ARBA00004496"/>
    </source>
</evidence>
<dbReference type="InterPro" id="IPR040627">
    <property type="entry name" value="T3SS_ATPase_C"/>
</dbReference>
<evidence type="ECO:0000313" key="11">
    <source>
        <dbReference type="EMBL" id="WGM01727.1"/>
    </source>
</evidence>
<dbReference type="EC" id="7.4.2.8" evidence="8"/>
<sequence length="432" mass="47718">MNINFMPFYPAAYPVRIQGNIIEAPLRKVFIGEICLLKPYPGSPQTIGQAQVIGFHHQQALLSLMGSSLGLSLTTAIEPTGHTLSIQLNETLLGTMLDVAGHPILRFAPPIASNATRCRRSVNTNAPDFLSRKPITNYFATGIRAIDGLLTCGVGQRLGIFAAAGCGKTILMNMLINYAQADIFVIALIGERGREVTEFVDELKRSPRGSQTILISSTSDQPAVDRCNAALVATTVAEYFRDQNKHVILFIDSITRYCRALRDVALASGELPARKGFPASVFEQLPTLLERPGNTQKGALTAFYTILLENEEEPDAIGDEIRSILDGHIYLSQQLAAQGHYPAIDILRSTSRLFQQITEQQQQTAARNFRHCLTQLASLKLLQELGEYRTGENDDHDQVIKKKSAIEQFLQQSWHQSCSFSQSVKELYDIVA</sequence>
<accession>A0AA95GX05</accession>